<comment type="pathway">
    <text evidence="2 13">Cofactor biosynthesis; (R)-pantothenate biosynthesis; (R)-pantothenate from (R)-pantoate and beta-alanine: step 1/1.</text>
</comment>
<keyword evidence="10 13" id="KW-0067">ATP-binding</keyword>
<dbReference type="SUPFAM" id="SSF52374">
    <property type="entry name" value="Nucleotidylyl transferase"/>
    <property type="match status" value="1"/>
</dbReference>
<name>A0A7Y0BQ10_9SPHN</name>
<dbReference type="Gene3D" id="3.40.50.620">
    <property type="entry name" value="HUPs"/>
    <property type="match status" value="1"/>
</dbReference>
<evidence type="ECO:0000256" key="8">
    <source>
        <dbReference type="ARBA" id="ARBA00022655"/>
    </source>
</evidence>
<sequence>MRLGVHPATAKPCQGIKGEAALVQINNRLEALREAVDALRNGGKTLAFVPTMGALHEGHLTLVREAKKLADHVTVSIFVNPRQFGPNEDLDAYPRRLAADAALLEAEGVDLLWAPTVDVMYPQGYATNISVSGLDAVLCGAARPGHFDGVATVVCKLFNQVRPDFALFGEKDWQQLAIIRRMARDLDLSQPHVDRIIGVPTVREADGLAMSSRNQYLSAEEREQAAGLNRAMRKAIASIVGGSSVASALAALNDDVLASGFKSIDYADLRDAATLEELTAYDGRDARLLVAARIGSARLIDNMALA</sequence>
<dbReference type="HAMAP" id="MF_00158">
    <property type="entry name" value="PanC"/>
    <property type="match status" value="1"/>
</dbReference>
<evidence type="ECO:0000256" key="5">
    <source>
        <dbReference type="ARBA" id="ARBA00014155"/>
    </source>
</evidence>
<evidence type="ECO:0000256" key="3">
    <source>
        <dbReference type="ARBA" id="ARBA00009256"/>
    </source>
</evidence>
<evidence type="ECO:0000256" key="10">
    <source>
        <dbReference type="ARBA" id="ARBA00022840"/>
    </source>
</evidence>
<dbReference type="GO" id="GO:0004592">
    <property type="term" value="F:pantoate-beta-alanine ligase activity"/>
    <property type="evidence" value="ECO:0007669"/>
    <property type="project" value="UniProtKB-UniRule"/>
</dbReference>
<feature type="binding site" evidence="13">
    <location>
        <position position="202"/>
    </location>
    <ligand>
        <name>ATP</name>
        <dbReference type="ChEBI" id="CHEBI:30616"/>
    </ligand>
</feature>
<evidence type="ECO:0000256" key="7">
    <source>
        <dbReference type="ARBA" id="ARBA00022598"/>
    </source>
</evidence>
<evidence type="ECO:0000256" key="9">
    <source>
        <dbReference type="ARBA" id="ARBA00022741"/>
    </source>
</evidence>
<feature type="binding site" evidence="13">
    <location>
        <position position="83"/>
    </location>
    <ligand>
        <name>(R)-pantoate</name>
        <dbReference type="ChEBI" id="CHEBI:15980"/>
    </ligand>
</feature>
<evidence type="ECO:0000256" key="1">
    <source>
        <dbReference type="ARBA" id="ARBA00004496"/>
    </source>
</evidence>
<dbReference type="InterPro" id="IPR042176">
    <property type="entry name" value="Pantoate_ligase_C"/>
</dbReference>
<feature type="binding site" evidence="13">
    <location>
        <begin position="169"/>
        <end position="172"/>
    </location>
    <ligand>
        <name>ATP</name>
        <dbReference type="ChEBI" id="CHEBI:30616"/>
    </ligand>
</feature>
<evidence type="ECO:0000256" key="13">
    <source>
        <dbReference type="HAMAP-Rule" id="MF_00158"/>
    </source>
</evidence>
<feature type="active site" description="Proton donor" evidence="13">
    <location>
        <position position="59"/>
    </location>
</feature>
<reference evidence="14 15" key="1">
    <citation type="submission" date="2020-04" db="EMBL/GenBank/DDBJ databases">
        <title>Novosphingobium sp. TW-4 isolated from soil.</title>
        <authorList>
            <person name="Dahal R.H."/>
            <person name="Chaudhary D.K."/>
        </authorList>
    </citation>
    <scope>NUCLEOTIDE SEQUENCE [LARGE SCALE GENOMIC DNA]</scope>
    <source>
        <strain evidence="14 15">TW-4</strain>
    </source>
</reference>
<dbReference type="Proteomes" id="UP000583556">
    <property type="component" value="Unassembled WGS sequence"/>
</dbReference>
<accession>A0A7Y0BQ10</accession>
<dbReference type="Pfam" id="PF02569">
    <property type="entry name" value="Pantoate_ligase"/>
    <property type="match status" value="1"/>
</dbReference>
<evidence type="ECO:0000313" key="14">
    <source>
        <dbReference type="EMBL" id="NML94427.1"/>
    </source>
</evidence>
<feature type="binding site" evidence="13">
    <location>
        <position position="175"/>
    </location>
    <ligand>
        <name>(R)-pantoate</name>
        <dbReference type="ChEBI" id="CHEBI:15980"/>
    </ligand>
</feature>
<protein>
    <recommendedName>
        <fullName evidence="5 13">Pantothenate synthetase</fullName>
        <shortName evidence="13">PS</shortName>
        <ecNumber evidence="4 13">6.3.2.1</ecNumber>
    </recommendedName>
    <alternativeName>
        <fullName evidence="13">Pantoate--beta-alanine ligase</fullName>
    </alternativeName>
    <alternativeName>
        <fullName evidence="13">Pantoate-activating enzyme</fullName>
    </alternativeName>
</protein>
<keyword evidence="8 13" id="KW-0566">Pantothenate biosynthesis</keyword>
<evidence type="ECO:0000313" key="15">
    <source>
        <dbReference type="Proteomes" id="UP000583556"/>
    </source>
</evidence>
<proteinExistence type="inferred from homology"/>
<dbReference type="AlphaFoldDB" id="A0A7Y0BQ10"/>
<evidence type="ECO:0000256" key="12">
    <source>
        <dbReference type="ARBA" id="ARBA00055042"/>
    </source>
</evidence>
<feature type="binding site" evidence="13">
    <location>
        <begin position="210"/>
        <end position="213"/>
    </location>
    <ligand>
        <name>ATP</name>
        <dbReference type="ChEBI" id="CHEBI:30616"/>
    </ligand>
</feature>
<dbReference type="GO" id="GO:0005829">
    <property type="term" value="C:cytosol"/>
    <property type="evidence" value="ECO:0007669"/>
    <property type="project" value="TreeGrafter"/>
</dbReference>
<dbReference type="PANTHER" id="PTHR21299:SF1">
    <property type="entry name" value="PANTOATE--BETA-ALANINE LIGASE"/>
    <property type="match status" value="1"/>
</dbReference>
<comment type="miscellaneous">
    <text evidence="13">The reaction proceeds by a bi uni uni bi ping pong mechanism.</text>
</comment>
<keyword evidence="9 13" id="KW-0547">Nucleotide-binding</keyword>
<evidence type="ECO:0000256" key="6">
    <source>
        <dbReference type="ARBA" id="ARBA00022490"/>
    </source>
</evidence>
<dbReference type="CDD" id="cd00560">
    <property type="entry name" value="PanC"/>
    <property type="match status" value="1"/>
</dbReference>
<dbReference type="InterPro" id="IPR004821">
    <property type="entry name" value="Cyt_trans-like"/>
</dbReference>
<organism evidence="14 15">
    <name type="scientific">Novosphingobium olei</name>
    <dbReference type="NCBI Taxonomy" id="2728851"/>
    <lineage>
        <taxon>Bacteria</taxon>
        <taxon>Pseudomonadati</taxon>
        <taxon>Pseudomonadota</taxon>
        <taxon>Alphaproteobacteria</taxon>
        <taxon>Sphingomonadales</taxon>
        <taxon>Sphingomonadaceae</taxon>
        <taxon>Novosphingobium</taxon>
    </lineage>
</organism>
<dbReference type="GO" id="GO:0005524">
    <property type="term" value="F:ATP binding"/>
    <property type="evidence" value="ECO:0007669"/>
    <property type="project" value="UniProtKB-KW"/>
</dbReference>
<comment type="catalytic activity">
    <reaction evidence="11 13">
        <text>(R)-pantoate + beta-alanine + ATP = (R)-pantothenate + AMP + diphosphate + H(+)</text>
        <dbReference type="Rhea" id="RHEA:10912"/>
        <dbReference type="ChEBI" id="CHEBI:15378"/>
        <dbReference type="ChEBI" id="CHEBI:15980"/>
        <dbReference type="ChEBI" id="CHEBI:29032"/>
        <dbReference type="ChEBI" id="CHEBI:30616"/>
        <dbReference type="ChEBI" id="CHEBI:33019"/>
        <dbReference type="ChEBI" id="CHEBI:57966"/>
        <dbReference type="ChEBI" id="CHEBI:456215"/>
        <dbReference type="EC" id="6.3.2.1"/>
    </reaction>
</comment>
<comment type="subunit">
    <text evidence="13">Homodimer.</text>
</comment>
<dbReference type="EC" id="6.3.2.1" evidence="4 13"/>
<evidence type="ECO:0000256" key="2">
    <source>
        <dbReference type="ARBA" id="ARBA00004990"/>
    </source>
</evidence>
<gene>
    <name evidence="13" type="primary">panC</name>
    <name evidence="14" type="ORF">HHL27_12205</name>
</gene>
<dbReference type="InterPro" id="IPR014729">
    <property type="entry name" value="Rossmann-like_a/b/a_fold"/>
</dbReference>
<feature type="binding site" evidence="13">
    <location>
        <begin position="52"/>
        <end position="59"/>
    </location>
    <ligand>
        <name>ATP</name>
        <dbReference type="ChEBI" id="CHEBI:30616"/>
    </ligand>
</feature>
<dbReference type="EMBL" id="JABBGM010000005">
    <property type="protein sequence ID" value="NML94427.1"/>
    <property type="molecule type" value="Genomic_DNA"/>
</dbReference>
<dbReference type="Gene3D" id="3.30.1300.10">
    <property type="entry name" value="Pantoate-beta-alanine ligase, C-terminal domain"/>
    <property type="match status" value="1"/>
</dbReference>
<feature type="binding site" evidence="13">
    <location>
        <position position="83"/>
    </location>
    <ligand>
        <name>beta-alanine</name>
        <dbReference type="ChEBI" id="CHEBI:57966"/>
    </ligand>
</feature>
<keyword evidence="7 13" id="KW-0436">Ligase</keyword>
<comment type="similarity">
    <text evidence="3 13">Belongs to the pantothenate synthetase family.</text>
</comment>
<dbReference type="InterPro" id="IPR003721">
    <property type="entry name" value="Pantoate_ligase"/>
</dbReference>
<dbReference type="FunFam" id="3.40.50.620:FF:000114">
    <property type="entry name" value="Pantothenate synthetase"/>
    <property type="match status" value="1"/>
</dbReference>
<dbReference type="PANTHER" id="PTHR21299">
    <property type="entry name" value="CYTIDYLATE KINASE/PANTOATE-BETA-ALANINE LIGASE"/>
    <property type="match status" value="1"/>
</dbReference>
<comment type="function">
    <text evidence="12 13">Catalyzes the condensation of pantoate with beta-alanine in an ATP-dependent reaction via a pantoyl-adenylate intermediate.</text>
</comment>
<evidence type="ECO:0000256" key="4">
    <source>
        <dbReference type="ARBA" id="ARBA00012219"/>
    </source>
</evidence>
<dbReference type="NCBIfam" id="TIGR00125">
    <property type="entry name" value="cyt_tran_rel"/>
    <property type="match status" value="1"/>
</dbReference>
<dbReference type="UniPathway" id="UPA00028">
    <property type="reaction ID" value="UER00005"/>
</dbReference>
<keyword evidence="6 13" id="KW-0963">Cytoplasm</keyword>
<dbReference type="NCBIfam" id="TIGR00018">
    <property type="entry name" value="panC"/>
    <property type="match status" value="1"/>
</dbReference>
<evidence type="ECO:0000256" key="11">
    <source>
        <dbReference type="ARBA" id="ARBA00048258"/>
    </source>
</evidence>
<comment type="subcellular location">
    <subcellularLocation>
        <location evidence="1 13">Cytoplasm</location>
    </subcellularLocation>
</comment>
<keyword evidence="15" id="KW-1185">Reference proteome</keyword>
<comment type="caution">
    <text evidence="14">The sequence shown here is derived from an EMBL/GenBank/DDBJ whole genome shotgun (WGS) entry which is preliminary data.</text>
</comment>
<dbReference type="GO" id="GO:0015940">
    <property type="term" value="P:pantothenate biosynthetic process"/>
    <property type="evidence" value="ECO:0007669"/>
    <property type="project" value="UniProtKB-UniRule"/>
</dbReference>